<name>A0A0F9CDF8_9ZZZZ</name>
<comment type="caution">
    <text evidence="1">The sequence shown here is derived from an EMBL/GenBank/DDBJ whole genome shotgun (WGS) entry which is preliminary data.</text>
</comment>
<proteinExistence type="predicted"/>
<feature type="non-terminal residue" evidence="1">
    <location>
        <position position="1"/>
    </location>
</feature>
<evidence type="ECO:0000313" key="1">
    <source>
        <dbReference type="EMBL" id="KKL47408.1"/>
    </source>
</evidence>
<sequence>AATTGFKVDGSIIINSGGAREETGVVASIQAGVSLTLAANLTNTHTAVQADAVAQRVFLNADVAVLGPVEMLLPETGSFVRYVVSKKTIYSDESGSWRQMNDSAGAAYVHAAQSVTKSSMTLADGGGFFGLDGANKIQRHMGGADLEVQMDNGNAYVDAGGTAQTITGTWGTAYSNLETLHGRLLFNNGNSTVEYTDVNQPWDLAGGGNFPCSGKVLAIKNHVPQFGDSLAAIIYLGTGVGWEFTTDLVSANTIQGSPPPMNLNLVVSSKNWIIYMSADGGLYGITGNRVINLGRRFKAQDASSGPLDTIHLGNTLSIGNAAYNIKKEQAIFLISDSASGDPNLTLVLDFHQGEPFLNEPLLSFESHVRCLSWSGQDYVGMGITRDGFIGIRSGGTMWTMETGASDYGATAIDTEWFSPMMDGGAPINPKNVLTWFGRALRSGNWSLQIDFLLDRDTVSAKSVSFDMGIGASVYGTDVYGTGTYSGGGLVKHAEDIDLIAEVFQIKISHGMAGENFNITNFNQRYNILAEER</sequence>
<reference evidence="1" key="1">
    <citation type="journal article" date="2015" name="Nature">
        <title>Complex archaea that bridge the gap between prokaryotes and eukaryotes.</title>
        <authorList>
            <person name="Spang A."/>
            <person name="Saw J.H."/>
            <person name="Jorgensen S.L."/>
            <person name="Zaremba-Niedzwiedzka K."/>
            <person name="Martijn J."/>
            <person name="Lind A.E."/>
            <person name="van Eijk R."/>
            <person name="Schleper C."/>
            <person name="Guy L."/>
            <person name="Ettema T.J."/>
        </authorList>
    </citation>
    <scope>NUCLEOTIDE SEQUENCE</scope>
</reference>
<organism evidence="1">
    <name type="scientific">marine sediment metagenome</name>
    <dbReference type="NCBI Taxonomy" id="412755"/>
    <lineage>
        <taxon>unclassified sequences</taxon>
        <taxon>metagenomes</taxon>
        <taxon>ecological metagenomes</taxon>
    </lineage>
</organism>
<dbReference type="EMBL" id="LAZR01033676">
    <property type="protein sequence ID" value="KKL47408.1"/>
    <property type="molecule type" value="Genomic_DNA"/>
</dbReference>
<gene>
    <name evidence="1" type="ORF">LCGC14_2335830</name>
</gene>
<protein>
    <submittedName>
        <fullName evidence="1">Uncharacterized protein</fullName>
    </submittedName>
</protein>
<accession>A0A0F9CDF8</accession>
<dbReference type="AlphaFoldDB" id="A0A0F9CDF8"/>